<organism evidence="28 29">
    <name type="scientific">Scleropages formosus</name>
    <name type="common">Asian bonytongue</name>
    <name type="synonym">Osteoglossum formosum</name>
    <dbReference type="NCBI Taxonomy" id="113540"/>
    <lineage>
        <taxon>Eukaryota</taxon>
        <taxon>Metazoa</taxon>
        <taxon>Chordata</taxon>
        <taxon>Craniata</taxon>
        <taxon>Vertebrata</taxon>
        <taxon>Euteleostomi</taxon>
        <taxon>Actinopterygii</taxon>
        <taxon>Neopterygii</taxon>
        <taxon>Teleostei</taxon>
        <taxon>Osteoglossocephala</taxon>
        <taxon>Osteoglossomorpha</taxon>
        <taxon>Osteoglossiformes</taxon>
        <taxon>Osteoglossidae</taxon>
        <taxon>Scleropages</taxon>
    </lineage>
</organism>
<dbReference type="InterPro" id="IPR004826">
    <property type="entry name" value="bZIP_Maf"/>
</dbReference>
<protein>
    <recommendedName>
        <fullName evidence="5">Endoplasmic reticulum membrane sensor NFE2L1</fullName>
    </recommendedName>
    <alternativeName>
        <fullName evidence="24">Nuclear factor erythroid 2-related factor 1</fullName>
    </alternativeName>
    <alternativeName>
        <fullName evidence="23">Nuclear factor, erythroid derived 2, like 1</fullName>
    </alternativeName>
</protein>
<evidence type="ECO:0000256" key="10">
    <source>
        <dbReference type="ARBA" id="ARBA00022968"/>
    </source>
</evidence>
<feature type="region of interest" description="Disordered" evidence="26">
    <location>
        <begin position="356"/>
        <end position="388"/>
    </location>
</feature>
<evidence type="ECO:0000256" key="5">
    <source>
        <dbReference type="ARBA" id="ARBA00020485"/>
    </source>
</evidence>
<keyword evidence="15" id="KW-0238">DNA-binding</keyword>
<dbReference type="Proteomes" id="UP000694397">
    <property type="component" value="Chromosome 21"/>
</dbReference>
<feature type="compositionally biased region" description="Polar residues" evidence="26">
    <location>
        <begin position="427"/>
        <end position="441"/>
    </location>
</feature>
<evidence type="ECO:0000256" key="4">
    <source>
        <dbReference type="ARBA" id="ARBA00008157"/>
    </source>
</evidence>
<keyword evidence="6" id="KW-0678">Repressor</keyword>
<dbReference type="GO" id="GO:0000981">
    <property type="term" value="F:DNA-binding transcription factor activity, RNA polymerase II-specific"/>
    <property type="evidence" value="ECO:0007669"/>
    <property type="project" value="TreeGrafter"/>
</dbReference>
<dbReference type="GO" id="GO:0008289">
    <property type="term" value="F:lipid binding"/>
    <property type="evidence" value="ECO:0007669"/>
    <property type="project" value="UniProtKB-KW"/>
</dbReference>
<keyword evidence="18" id="KW-0804">Transcription</keyword>
<evidence type="ECO:0000256" key="13">
    <source>
        <dbReference type="ARBA" id="ARBA00023098"/>
    </source>
</evidence>
<dbReference type="GeneTree" id="ENSGT00950000182892"/>
<evidence type="ECO:0000256" key="2">
    <source>
        <dbReference type="ARBA" id="ARBA00004643"/>
    </source>
</evidence>
<keyword evidence="16" id="KW-0472">Membrane</keyword>
<dbReference type="Gene3D" id="1.10.880.10">
    <property type="entry name" value="Transcription factor, Skn-1-like, DNA-binding domain"/>
    <property type="match status" value="1"/>
</dbReference>
<feature type="domain" description="BZIP" evidence="27">
    <location>
        <begin position="695"/>
        <end position="758"/>
    </location>
</feature>
<dbReference type="SMART" id="SM00338">
    <property type="entry name" value="BRLZ"/>
    <property type="match status" value="1"/>
</dbReference>
<dbReference type="InterPro" id="IPR047167">
    <property type="entry name" value="NFE2-like"/>
</dbReference>
<accession>A0A8C9QTE2</accession>
<dbReference type="OrthoDB" id="7458135at2759"/>
<feature type="coiled-coil region" evidence="25">
    <location>
        <begin position="713"/>
        <end position="747"/>
    </location>
</feature>
<dbReference type="GO" id="GO:0005634">
    <property type="term" value="C:nucleus"/>
    <property type="evidence" value="ECO:0007669"/>
    <property type="project" value="UniProtKB-SubCell"/>
</dbReference>
<feature type="compositionally biased region" description="Low complexity" evidence="26">
    <location>
        <begin position="357"/>
        <end position="380"/>
    </location>
</feature>
<dbReference type="PROSITE" id="PS50217">
    <property type="entry name" value="BZIP"/>
    <property type="match status" value="1"/>
</dbReference>
<keyword evidence="22" id="KW-0539">Nucleus</keyword>
<evidence type="ECO:0000256" key="1">
    <source>
        <dbReference type="ARBA" id="ARBA00004123"/>
    </source>
</evidence>
<dbReference type="Ensembl" id="ENSSFOT00015002475.2">
    <property type="protein sequence ID" value="ENSSFOP00015002431.2"/>
    <property type="gene ID" value="ENSSFOG00015001617.2"/>
</dbReference>
<dbReference type="PANTHER" id="PTHR24411:SF31">
    <property type="entry name" value="ENDOPLASMIC RETICULUM MEMBRANE SENSOR NFE2L1"/>
    <property type="match status" value="1"/>
</dbReference>
<evidence type="ECO:0000256" key="18">
    <source>
        <dbReference type="ARBA" id="ARBA00023163"/>
    </source>
</evidence>
<evidence type="ECO:0000256" key="11">
    <source>
        <dbReference type="ARBA" id="ARBA00022989"/>
    </source>
</evidence>
<keyword evidence="14" id="KW-0446">Lipid-binding</keyword>
<evidence type="ECO:0000256" key="26">
    <source>
        <dbReference type="SAM" id="MobiDB-lite"/>
    </source>
</evidence>
<dbReference type="SUPFAM" id="SSF47454">
    <property type="entry name" value="A DNA-binding domain in eukaryotic transcription factors"/>
    <property type="match status" value="1"/>
</dbReference>
<dbReference type="PANTHER" id="PTHR24411">
    <property type="entry name" value="NUCLEAR FACTOR ERYTHROID 2-RELATED FACTOR"/>
    <property type="match status" value="1"/>
</dbReference>
<dbReference type="InterPro" id="IPR004827">
    <property type="entry name" value="bZIP"/>
</dbReference>
<evidence type="ECO:0000313" key="28">
    <source>
        <dbReference type="Ensembl" id="ENSSFOP00015002431.2"/>
    </source>
</evidence>
<evidence type="ECO:0000259" key="27">
    <source>
        <dbReference type="PROSITE" id="PS50217"/>
    </source>
</evidence>
<keyword evidence="8" id="KW-0812">Transmembrane</keyword>
<evidence type="ECO:0000256" key="3">
    <source>
        <dbReference type="ARBA" id="ARBA00004648"/>
    </source>
</evidence>
<sequence>MLYLKKYFTEGLIQFTILLSLIGVRVDVDTYLSSQFPPLREIILGPSSAYTQTQFHNLRNTLDGYGIHPKSVDLDYFFTSRRLLNQVRSLDHLRVPTTELSAWLVHREPESVVCAAGQSSSAITLDNGASLEDVSNPEGSAMRGGGTGAEGLPESGYNLSGEDSQGAVAPQDNQQQGGHTGESSDDLTKEDIDLIDILWRQDVDLGAGREVFDYSSRQKESEADKCPPVEQNDEGAEGQESWRNDLSLQGRRSQTQVDGETGENVPEELAELGAQTSLSLQECLRLLEATFPFGEESEFPDAVTPELREPSSEGPSTSQSLLSPLLPQAEPSLDLEQQWQDIMAIMELQEMEVNNTSESSFLSSSTGGANNSSSSGIESNPLVPFSLHSPTPINQDVSLHQASLPSCSQEFSAFFSPELDPRATMEASGSQQPALHSNSSNINSTFGGTNLTGLFLPPLLNGTGNSTCTPMLQDPLNSLLEEAMLDEISLLDLAMEEGFSQAEAFQLEDELDSDSGLSLDSSQSPASPSSSETSCSSSSSSSSSSTCATFSEEGAVGYSTDSEAVLEQEEGAVGGYQPEYSKFCRMSYQDPSQFQHLPQLENISHNHTYNLPLASTSEPEHLKPLNAGKKVGRDKQQQAKVQPSQDLLEKQSSRDERRARAMKIPFSNDKIINLPVEEFNELLAKHHLSEAQLSLIRDIRRRGKNKMAAQNCRKRKLDTILNLEQDVEELRRNKARLLKEKMEFVRSIRQMKQKVHSLYEEVLNQLRDEDGRPYPASEYSLQYGPDGSVLVMPRSLAPEQSRKSDKKQKDKKK</sequence>
<feature type="compositionally biased region" description="Basic residues" evidence="26">
    <location>
        <begin position="804"/>
        <end position="813"/>
    </location>
</feature>
<keyword evidence="13" id="KW-0443">Lipid metabolism</keyword>
<feature type="region of interest" description="Disordered" evidence="26">
    <location>
        <begin position="126"/>
        <end position="188"/>
    </location>
</feature>
<evidence type="ECO:0000313" key="29">
    <source>
        <dbReference type="Proteomes" id="UP000694397"/>
    </source>
</evidence>
<dbReference type="GeneID" id="108918755"/>
<keyword evidence="20" id="KW-0325">Glycoprotein</keyword>
<feature type="region of interest" description="Disordered" evidence="26">
    <location>
        <begin position="610"/>
        <end position="656"/>
    </location>
</feature>
<keyword evidence="21" id="KW-0753">Steroid metabolism</keyword>
<dbReference type="CTD" id="558772"/>
<proteinExistence type="inferred from homology"/>
<dbReference type="PROSITE" id="PS00036">
    <property type="entry name" value="BZIP_BASIC"/>
    <property type="match status" value="1"/>
</dbReference>
<dbReference type="Pfam" id="PF03131">
    <property type="entry name" value="bZIP_Maf"/>
    <property type="match status" value="1"/>
</dbReference>
<evidence type="ECO:0000256" key="23">
    <source>
        <dbReference type="ARBA" id="ARBA00030985"/>
    </source>
</evidence>
<keyword evidence="12" id="KW-0805">Transcription regulation</keyword>
<evidence type="ECO:0000256" key="9">
    <source>
        <dbReference type="ARBA" id="ARBA00022824"/>
    </source>
</evidence>
<dbReference type="GO" id="GO:0000978">
    <property type="term" value="F:RNA polymerase II cis-regulatory region sequence-specific DNA binding"/>
    <property type="evidence" value="ECO:0007669"/>
    <property type="project" value="InterPro"/>
</dbReference>
<keyword evidence="7" id="KW-0153">Cholesterol metabolism</keyword>
<evidence type="ECO:0000256" key="6">
    <source>
        <dbReference type="ARBA" id="ARBA00022491"/>
    </source>
</evidence>
<feature type="compositionally biased region" description="Basic and acidic residues" evidence="26">
    <location>
        <begin position="647"/>
        <end position="656"/>
    </location>
</feature>
<feature type="compositionally biased region" description="Low complexity" evidence="26">
    <location>
        <begin position="514"/>
        <end position="546"/>
    </location>
</feature>
<evidence type="ECO:0000256" key="17">
    <source>
        <dbReference type="ARBA" id="ARBA00023159"/>
    </source>
</evidence>
<dbReference type="FunFam" id="1.10.880.10:FF:000001">
    <property type="entry name" value="Nuclear factor erythroid 2-related factor 2"/>
    <property type="match status" value="1"/>
</dbReference>
<feature type="region of interest" description="Disordered" evidence="26">
    <location>
        <begin position="296"/>
        <end position="323"/>
    </location>
</feature>
<dbReference type="InterPro" id="IPR008917">
    <property type="entry name" value="TF_DNA-bd_sf"/>
</dbReference>
<name>A0A8C9QTE2_SCLFO</name>
<reference evidence="28" key="3">
    <citation type="submission" date="2025-09" db="UniProtKB">
        <authorList>
            <consortium name="Ensembl"/>
        </authorList>
    </citation>
    <scope>IDENTIFICATION</scope>
</reference>
<evidence type="ECO:0000256" key="21">
    <source>
        <dbReference type="ARBA" id="ARBA00023221"/>
    </source>
</evidence>
<evidence type="ECO:0000256" key="14">
    <source>
        <dbReference type="ARBA" id="ARBA00023121"/>
    </source>
</evidence>
<keyword evidence="29" id="KW-1185">Reference proteome</keyword>
<comment type="subcellular location">
    <subcellularLocation>
        <location evidence="3">Endoplasmic reticulum membrane</location>
        <topology evidence="3">Single-pass type II membrane protein</topology>
    </subcellularLocation>
    <subcellularLocation>
        <location evidence="2">Endoplasmic reticulum membrane</location>
        <topology evidence="2">Single-pass type III membrane protein</topology>
    </subcellularLocation>
    <subcellularLocation>
        <location evidence="1">Nucleus</location>
    </subcellularLocation>
</comment>
<comment type="similarity">
    <text evidence="4">Belongs to the bZIP family. CNC subfamily.</text>
</comment>
<evidence type="ECO:0000256" key="12">
    <source>
        <dbReference type="ARBA" id="ARBA00023015"/>
    </source>
</evidence>
<keyword evidence="10" id="KW-0735">Signal-anchor</keyword>
<evidence type="ECO:0000256" key="8">
    <source>
        <dbReference type="ARBA" id="ARBA00022692"/>
    </source>
</evidence>
<dbReference type="GO" id="GO:0005789">
    <property type="term" value="C:endoplasmic reticulum membrane"/>
    <property type="evidence" value="ECO:0007669"/>
    <property type="project" value="UniProtKB-SubCell"/>
</dbReference>
<evidence type="ECO:0000256" key="24">
    <source>
        <dbReference type="ARBA" id="ARBA00031659"/>
    </source>
</evidence>
<dbReference type="GO" id="GO:0008203">
    <property type="term" value="P:cholesterol metabolic process"/>
    <property type="evidence" value="ECO:0007669"/>
    <property type="project" value="UniProtKB-KW"/>
</dbReference>
<evidence type="ECO:0000256" key="7">
    <source>
        <dbReference type="ARBA" id="ARBA00022548"/>
    </source>
</evidence>
<gene>
    <name evidence="28" type="primary">NFE2L1</name>
</gene>
<feature type="region of interest" description="Disordered" evidence="26">
    <location>
        <begin position="215"/>
        <end position="263"/>
    </location>
</feature>
<keyword evidence="9" id="KW-0256">Endoplasmic reticulum</keyword>
<evidence type="ECO:0000256" key="22">
    <source>
        <dbReference type="ARBA" id="ARBA00023242"/>
    </source>
</evidence>
<feature type="region of interest" description="Disordered" evidence="26">
    <location>
        <begin position="422"/>
        <end position="441"/>
    </location>
</feature>
<feature type="region of interest" description="Disordered" evidence="26">
    <location>
        <begin position="509"/>
        <end position="546"/>
    </location>
</feature>
<feature type="compositionally biased region" description="Basic and acidic residues" evidence="26">
    <location>
        <begin position="215"/>
        <end position="227"/>
    </location>
</feature>
<keyword evidence="19" id="KW-1207">Sterol metabolism</keyword>
<feature type="region of interest" description="Disordered" evidence="26">
    <location>
        <begin position="770"/>
        <end position="813"/>
    </location>
</feature>
<dbReference type="AlphaFoldDB" id="A0A8C9QTE2"/>
<keyword evidence="11" id="KW-1133">Transmembrane helix</keyword>
<evidence type="ECO:0000256" key="15">
    <source>
        <dbReference type="ARBA" id="ARBA00023125"/>
    </source>
</evidence>
<keyword evidence="17" id="KW-0010">Activator</keyword>
<dbReference type="KEGG" id="sfm:108918755"/>
<reference evidence="28 29" key="1">
    <citation type="submission" date="2019-04" db="EMBL/GenBank/DDBJ databases">
        <authorList>
            <consortium name="Wellcome Sanger Institute Data Sharing"/>
        </authorList>
    </citation>
    <scope>NUCLEOTIDE SEQUENCE [LARGE SCALE GENOMIC DNA]</scope>
</reference>
<feature type="compositionally biased region" description="Polar residues" evidence="26">
    <location>
        <begin position="244"/>
        <end position="258"/>
    </location>
</feature>
<evidence type="ECO:0000256" key="25">
    <source>
        <dbReference type="SAM" id="Coils"/>
    </source>
</evidence>
<dbReference type="CDD" id="cd14720">
    <property type="entry name" value="bZIP_NFE2-like"/>
    <property type="match status" value="1"/>
</dbReference>
<keyword evidence="25" id="KW-0175">Coiled coil</keyword>
<evidence type="ECO:0000256" key="19">
    <source>
        <dbReference type="ARBA" id="ARBA00023166"/>
    </source>
</evidence>
<evidence type="ECO:0000256" key="20">
    <source>
        <dbReference type="ARBA" id="ARBA00023180"/>
    </source>
</evidence>
<evidence type="ECO:0000256" key="16">
    <source>
        <dbReference type="ARBA" id="ARBA00023136"/>
    </source>
</evidence>
<reference evidence="28" key="2">
    <citation type="submission" date="2025-08" db="UniProtKB">
        <authorList>
            <consortium name="Ensembl"/>
        </authorList>
    </citation>
    <scope>IDENTIFICATION</scope>
</reference>